<evidence type="ECO:0000256" key="1">
    <source>
        <dbReference type="SAM" id="SignalP"/>
    </source>
</evidence>
<dbReference type="AlphaFoldDB" id="A0A7M7G316"/>
<protein>
    <recommendedName>
        <fullName evidence="4">Partner of bursicon</fullName>
    </recommendedName>
</protein>
<dbReference type="GeneID" id="100116744"/>
<dbReference type="GO" id="GO:0031395">
    <property type="term" value="C:bursicon neuropeptide hormone complex"/>
    <property type="evidence" value="ECO:0007669"/>
    <property type="project" value="InterPro"/>
</dbReference>
<dbReference type="PANTHER" id="PTHR41151">
    <property type="entry name" value="PARTNER OF BURSICON"/>
    <property type="match status" value="1"/>
</dbReference>
<dbReference type="InParanoid" id="A0A7M7G316"/>
<evidence type="ECO:0000313" key="3">
    <source>
        <dbReference type="Proteomes" id="UP000002358"/>
    </source>
</evidence>
<evidence type="ECO:0008006" key="4">
    <source>
        <dbReference type="Google" id="ProtNLM"/>
    </source>
</evidence>
<dbReference type="KEGG" id="nvi:100116744"/>
<dbReference type="FunCoup" id="A0A7M7G316">
    <property type="interactions" value="1"/>
</dbReference>
<feature type="chain" id="PRO_5029880178" description="Partner of bursicon" evidence="1">
    <location>
        <begin position="20"/>
        <end position="134"/>
    </location>
</feature>
<dbReference type="EnsemblMetazoa" id="XM_001601112">
    <property type="protein sequence ID" value="XP_001601162"/>
    <property type="gene ID" value="LOC100116744"/>
</dbReference>
<name>A0A7M7G316_NASVI</name>
<dbReference type="Proteomes" id="UP000002358">
    <property type="component" value="Unassembled WGS sequence"/>
</dbReference>
<dbReference type="GO" id="GO:0007186">
    <property type="term" value="P:G protein-coupled receptor signaling pathway"/>
    <property type="evidence" value="ECO:0007669"/>
    <property type="project" value="TreeGrafter"/>
</dbReference>
<dbReference type="InterPro" id="IPR034441">
    <property type="entry name" value="Bursicon_suB"/>
</dbReference>
<dbReference type="Gene3D" id="2.10.90.10">
    <property type="entry name" value="Cystine-knot cytokines"/>
    <property type="match status" value="1"/>
</dbReference>
<keyword evidence="1" id="KW-0732">Signal</keyword>
<organism evidence="2 3">
    <name type="scientific">Nasonia vitripennis</name>
    <name type="common">Parasitic wasp</name>
    <dbReference type="NCBI Taxonomy" id="7425"/>
    <lineage>
        <taxon>Eukaryota</taxon>
        <taxon>Metazoa</taxon>
        <taxon>Ecdysozoa</taxon>
        <taxon>Arthropoda</taxon>
        <taxon>Hexapoda</taxon>
        <taxon>Insecta</taxon>
        <taxon>Pterygota</taxon>
        <taxon>Neoptera</taxon>
        <taxon>Endopterygota</taxon>
        <taxon>Hymenoptera</taxon>
        <taxon>Apocrita</taxon>
        <taxon>Proctotrupomorpha</taxon>
        <taxon>Chalcidoidea</taxon>
        <taxon>Pteromalidae</taxon>
        <taxon>Pteromalinae</taxon>
        <taxon>Nasonia</taxon>
    </lineage>
</organism>
<dbReference type="CTD" id="34845"/>
<accession>A0A7M7G316</accession>
<dbReference type="RefSeq" id="XP_001601162.2">
    <property type="nucleotide sequence ID" value="XM_001601112.4"/>
</dbReference>
<dbReference type="GO" id="GO:0005184">
    <property type="term" value="F:neuropeptide hormone activity"/>
    <property type="evidence" value="ECO:0007669"/>
    <property type="project" value="InterPro"/>
</dbReference>
<proteinExistence type="predicted"/>
<keyword evidence="3" id="KW-1185">Reference proteome</keyword>
<feature type="signal peptide" evidence="1">
    <location>
        <begin position="1"/>
        <end position="19"/>
    </location>
</feature>
<dbReference type="PANTHER" id="PTHR41151:SF1">
    <property type="entry name" value="PARTNER OF BURSICON"/>
    <property type="match status" value="1"/>
</dbReference>
<sequence>MRLIVSLLIAMFLKKIVLANALVNENCEKLDSEIRITKDEYSETGKLFRTCSDEIQVSKCEGYCDSQVQPSIVTSTGFTKECSCCREEFLEERTVYLNNCYDSNGKQFSLLDNSNMAIKIREPTNCKCIKCGFL</sequence>
<dbReference type="OrthoDB" id="786951at2759"/>
<evidence type="ECO:0000313" key="2">
    <source>
        <dbReference type="EnsemblMetazoa" id="XP_001601162"/>
    </source>
</evidence>
<reference evidence="2" key="1">
    <citation type="submission" date="2021-01" db="UniProtKB">
        <authorList>
            <consortium name="EnsemblMetazoa"/>
        </authorList>
    </citation>
    <scope>IDENTIFICATION</scope>
</reference>
<dbReference type="InterPro" id="IPR029034">
    <property type="entry name" value="Cystine-knot_cytokine"/>
</dbReference>
<dbReference type="GO" id="GO:0001664">
    <property type="term" value="F:G protein-coupled receptor binding"/>
    <property type="evidence" value="ECO:0007669"/>
    <property type="project" value="InterPro"/>
</dbReference>